<reference evidence="3 4" key="1">
    <citation type="submission" date="2014-04" db="EMBL/GenBank/DDBJ databases">
        <authorList>
            <consortium name="DOE Joint Genome Institute"/>
            <person name="Kuo A."/>
            <person name="Martino E."/>
            <person name="Perotto S."/>
            <person name="Kohler A."/>
            <person name="Nagy L.G."/>
            <person name="Floudas D."/>
            <person name="Copeland A."/>
            <person name="Barry K.W."/>
            <person name="Cichocki N."/>
            <person name="Veneault-Fourrey C."/>
            <person name="LaButti K."/>
            <person name="Lindquist E.A."/>
            <person name="Lipzen A."/>
            <person name="Lundell T."/>
            <person name="Morin E."/>
            <person name="Murat C."/>
            <person name="Sun H."/>
            <person name="Tunlid A."/>
            <person name="Henrissat B."/>
            <person name="Grigoriev I.V."/>
            <person name="Hibbett D.S."/>
            <person name="Martin F."/>
            <person name="Nordberg H.P."/>
            <person name="Cantor M.N."/>
            <person name="Hua S.X."/>
        </authorList>
    </citation>
    <scope>NUCLEOTIDE SEQUENCE [LARGE SCALE GENOMIC DNA]</scope>
    <source>
        <strain evidence="3 4">Zn</strain>
    </source>
</reference>
<keyword evidence="4" id="KW-1185">Reference proteome</keyword>
<evidence type="ECO:0000256" key="1">
    <source>
        <dbReference type="SAM" id="MobiDB-lite"/>
    </source>
</evidence>
<reference evidence="4" key="2">
    <citation type="submission" date="2015-01" db="EMBL/GenBank/DDBJ databases">
        <title>Evolutionary Origins and Diversification of the Mycorrhizal Mutualists.</title>
        <authorList>
            <consortium name="DOE Joint Genome Institute"/>
            <consortium name="Mycorrhizal Genomics Consortium"/>
            <person name="Kohler A."/>
            <person name="Kuo A."/>
            <person name="Nagy L.G."/>
            <person name="Floudas D."/>
            <person name="Copeland A."/>
            <person name="Barry K.W."/>
            <person name="Cichocki N."/>
            <person name="Veneault-Fourrey C."/>
            <person name="LaButti K."/>
            <person name="Lindquist E.A."/>
            <person name="Lipzen A."/>
            <person name="Lundell T."/>
            <person name="Morin E."/>
            <person name="Murat C."/>
            <person name="Riley R."/>
            <person name="Ohm R."/>
            <person name="Sun H."/>
            <person name="Tunlid A."/>
            <person name="Henrissat B."/>
            <person name="Grigoriev I.V."/>
            <person name="Hibbett D.S."/>
            <person name="Martin F."/>
        </authorList>
    </citation>
    <scope>NUCLEOTIDE SEQUENCE [LARGE SCALE GENOMIC DNA]</scope>
    <source>
        <strain evidence="4">Zn</strain>
    </source>
</reference>
<name>A0A0C3GSR0_OIDMZ</name>
<organism evidence="3 4">
    <name type="scientific">Oidiodendron maius (strain Zn)</name>
    <dbReference type="NCBI Taxonomy" id="913774"/>
    <lineage>
        <taxon>Eukaryota</taxon>
        <taxon>Fungi</taxon>
        <taxon>Dikarya</taxon>
        <taxon>Ascomycota</taxon>
        <taxon>Pezizomycotina</taxon>
        <taxon>Leotiomycetes</taxon>
        <taxon>Leotiomycetes incertae sedis</taxon>
        <taxon>Myxotrichaceae</taxon>
        <taxon>Oidiodendron</taxon>
    </lineage>
</organism>
<dbReference type="OrthoDB" id="2969757at2759"/>
<sequence>MARIYSQFLLCVFALIFAFVSGSPTSLDVAENIENIERSIPESDLSTRSAADATPPSNAKDITSAVGSTPNTSWFWTGRRGACASEADGVKTLAMSLAASHGGSTLEQRLESHKVNMPAFGSSPAAKSAWRFASGTYANQASGDVFVVLGKCVRDGNTWATTELPTLQKGGKVKCVFQFTSTDNWANPTFFVVVSKSIYGIDLSVVVELMEL</sequence>
<feature type="signal peptide" evidence="2">
    <location>
        <begin position="1"/>
        <end position="22"/>
    </location>
</feature>
<dbReference type="SUPFAM" id="SSF52309">
    <property type="entry name" value="N-(deoxy)ribosyltransferase-like"/>
    <property type="match status" value="1"/>
</dbReference>
<feature type="region of interest" description="Disordered" evidence="1">
    <location>
        <begin position="40"/>
        <end position="66"/>
    </location>
</feature>
<dbReference type="Proteomes" id="UP000054321">
    <property type="component" value="Unassembled WGS sequence"/>
</dbReference>
<dbReference type="AlphaFoldDB" id="A0A0C3GSR0"/>
<proteinExistence type="predicted"/>
<keyword evidence="2" id="KW-0732">Signal</keyword>
<feature type="compositionally biased region" description="Polar residues" evidence="1">
    <location>
        <begin position="44"/>
        <end position="66"/>
    </location>
</feature>
<dbReference type="InParanoid" id="A0A0C3GSR0"/>
<gene>
    <name evidence="3" type="ORF">OIDMADRAFT_184412</name>
</gene>
<accession>A0A0C3GSR0</accession>
<dbReference type="HOGENOM" id="CLU_1300047_0_0_1"/>
<feature type="chain" id="PRO_5002165033" evidence="2">
    <location>
        <begin position="23"/>
        <end position="212"/>
    </location>
</feature>
<evidence type="ECO:0000256" key="2">
    <source>
        <dbReference type="SAM" id="SignalP"/>
    </source>
</evidence>
<evidence type="ECO:0000313" key="4">
    <source>
        <dbReference type="Proteomes" id="UP000054321"/>
    </source>
</evidence>
<evidence type="ECO:0000313" key="3">
    <source>
        <dbReference type="EMBL" id="KIM94329.1"/>
    </source>
</evidence>
<protein>
    <submittedName>
        <fullName evidence="3">Uncharacterized protein</fullName>
    </submittedName>
</protein>
<dbReference type="EMBL" id="KN832890">
    <property type="protein sequence ID" value="KIM94329.1"/>
    <property type="molecule type" value="Genomic_DNA"/>
</dbReference>